<evidence type="ECO:0000256" key="6">
    <source>
        <dbReference type="ARBA" id="ARBA00023034"/>
    </source>
</evidence>
<gene>
    <name evidence="9" type="ORF">B0A48_15534</name>
</gene>
<keyword evidence="5" id="KW-0653">Protein transport</keyword>
<accession>A0A1V8SGI1</accession>
<sequence>MAPPPPDPSTLPSWEAAFARPLPVVRSLHTQLTSQISANREKLRSLVGSSYRDLLSTAEKIIEMESQIRIVEGNLGKIGRGCDSRIVTGRSGGERWGGRGERERGRLEAIARVKVAKGGIMAVGRIVRRGGDALVAAKVLGVVRLLLKSIDGVEEQSILVRELGRRVTALKGKLLRHIDAVLVRSGTERGDLVKALCAHAMITSSNQRDVLQHFLKLRLEALETKSQEPTQASVLEMLELYGNTILEARDAFTRRLAEGLAQLPKVPLLQDPQVSSLPELGLDVHGRWVPDNIRTYAYSTYSTSLASSDVGKGLEVWSSEVQKLVLQCFTVSLAAQTDIKAVLDFRHAVLMKFFVVSVQTRNEDPSPMFDELRAAISMRLNKVLADITDLQLDLSGPGTSAADSPQQLVWTLAAKSLDSTNGAAGLRKAVIDHRYGRDEHIQQIHRSFASWVTRVEEYWAVIATMRTTKWETDDLDFDLDDVGYEGEFDLRTMLNKDDPRFAEETLRLDLSKALGAAFEQIAKAAKDGAHAAYHLRVLRELEARTRALGSRVKDGPSLDASLHATLYEATAKQACQQPLQDYRVALAKPTQVVSILWDGSAPLPVQPSAVTFKFLTALQRSMAGMGEDLWSRDAGDAVRRQIGAALTESFDRGVEADGDAARDKDDALESEAAATATIDDDAAEQGPASQAAQSSTQRLFDLLYLQHTLSHSQNAPHFLDKPRTALQSRANLDEAAQQRLQKSAKEYWKRTYLLFGLLAAREG</sequence>
<keyword evidence="6" id="KW-0333">Golgi apparatus</keyword>
<organism evidence="9 10">
    <name type="scientific">Cryoendolithus antarcticus</name>
    <dbReference type="NCBI Taxonomy" id="1507870"/>
    <lineage>
        <taxon>Eukaryota</taxon>
        <taxon>Fungi</taxon>
        <taxon>Dikarya</taxon>
        <taxon>Ascomycota</taxon>
        <taxon>Pezizomycotina</taxon>
        <taxon>Dothideomycetes</taxon>
        <taxon>Dothideomycetidae</taxon>
        <taxon>Cladosporiales</taxon>
        <taxon>Cladosporiaceae</taxon>
        <taxon>Cryoendolithus</taxon>
    </lineage>
</organism>
<dbReference type="InterPro" id="IPR033370">
    <property type="entry name" value="COG1"/>
</dbReference>
<comment type="subcellular location">
    <subcellularLocation>
        <location evidence="1">Golgi apparatus membrane</location>
        <topology evidence="1">Peripheral membrane protein</topology>
    </subcellularLocation>
</comment>
<comment type="caution">
    <text evidence="9">The sequence shown here is derived from an EMBL/GenBank/DDBJ whole genome shotgun (WGS) entry which is preliminary data.</text>
</comment>
<proteinExistence type="inferred from homology"/>
<evidence type="ECO:0000256" key="7">
    <source>
        <dbReference type="ARBA" id="ARBA00023136"/>
    </source>
</evidence>
<dbReference type="GO" id="GO:0000139">
    <property type="term" value="C:Golgi membrane"/>
    <property type="evidence" value="ECO:0007669"/>
    <property type="project" value="UniProtKB-SubCell"/>
</dbReference>
<evidence type="ECO:0000256" key="3">
    <source>
        <dbReference type="ARBA" id="ARBA00020978"/>
    </source>
</evidence>
<dbReference type="Pfam" id="PF08700">
    <property type="entry name" value="VPS51_Exo84_N"/>
    <property type="match status" value="1"/>
</dbReference>
<evidence type="ECO:0000256" key="8">
    <source>
        <dbReference type="SAM" id="MobiDB-lite"/>
    </source>
</evidence>
<keyword evidence="7" id="KW-0472">Membrane</keyword>
<name>A0A1V8SGI1_9PEZI</name>
<evidence type="ECO:0000256" key="5">
    <source>
        <dbReference type="ARBA" id="ARBA00022927"/>
    </source>
</evidence>
<dbReference type="InParanoid" id="A0A1V8SGI1"/>
<evidence type="ECO:0000256" key="2">
    <source>
        <dbReference type="ARBA" id="ARBA00006653"/>
    </source>
</evidence>
<dbReference type="STRING" id="1507870.A0A1V8SGI1"/>
<dbReference type="AlphaFoldDB" id="A0A1V8SGI1"/>
<evidence type="ECO:0000256" key="4">
    <source>
        <dbReference type="ARBA" id="ARBA00022448"/>
    </source>
</evidence>
<feature type="region of interest" description="Disordered" evidence="8">
    <location>
        <begin position="656"/>
        <end position="691"/>
    </location>
</feature>
<protein>
    <recommendedName>
        <fullName evidence="3">Conserved oligomeric Golgi complex subunit 1</fullName>
    </recommendedName>
</protein>
<comment type="similarity">
    <text evidence="2">Belongs to the COG1 family.</text>
</comment>
<dbReference type="GO" id="GO:0006891">
    <property type="term" value="P:intra-Golgi vesicle-mediated transport"/>
    <property type="evidence" value="ECO:0007669"/>
    <property type="project" value="InterPro"/>
</dbReference>
<dbReference type="PANTHER" id="PTHR31658:SF0">
    <property type="entry name" value="CONSERVED OLIGOMERIC GOLGI COMPLEX SUBUNIT 1"/>
    <property type="match status" value="1"/>
</dbReference>
<dbReference type="Proteomes" id="UP000192596">
    <property type="component" value="Unassembled WGS sequence"/>
</dbReference>
<feature type="compositionally biased region" description="Basic and acidic residues" evidence="8">
    <location>
        <begin position="656"/>
        <end position="667"/>
    </location>
</feature>
<keyword evidence="10" id="KW-1185">Reference proteome</keyword>
<dbReference type="GO" id="GO:0017119">
    <property type="term" value="C:Golgi transport complex"/>
    <property type="evidence" value="ECO:0007669"/>
    <property type="project" value="InterPro"/>
</dbReference>
<evidence type="ECO:0000313" key="9">
    <source>
        <dbReference type="EMBL" id="OQN98258.1"/>
    </source>
</evidence>
<keyword evidence="4" id="KW-0813">Transport</keyword>
<evidence type="ECO:0000256" key="1">
    <source>
        <dbReference type="ARBA" id="ARBA00004395"/>
    </source>
</evidence>
<dbReference type="EMBL" id="NAJO01000047">
    <property type="protein sequence ID" value="OQN98258.1"/>
    <property type="molecule type" value="Genomic_DNA"/>
</dbReference>
<evidence type="ECO:0000313" key="10">
    <source>
        <dbReference type="Proteomes" id="UP000192596"/>
    </source>
</evidence>
<dbReference type="OrthoDB" id="46189at2759"/>
<reference evidence="10" key="1">
    <citation type="submission" date="2017-03" db="EMBL/GenBank/DDBJ databases">
        <title>Genomes of endolithic fungi from Antarctica.</title>
        <authorList>
            <person name="Coleine C."/>
            <person name="Masonjones S."/>
            <person name="Stajich J.E."/>
        </authorList>
    </citation>
    <scope>NUCLEOTIDE SEQUENCE [LARGE SCALE GENOMIC DNA]</scope>
    <source>
        <strain evidence="10">CCFEE 5527</strain>
    </source>
</reference>
<dbReference type="PANTHER" id="PTHR31658">
    <property type="entry name" value="CONSERVED OLIGOMERIC GOLGI COMPLEX SUBUNIT 1"/>
    <property type="match status" value="1"/>
</dbReference>
<dbReference type="GO" id="GO:0015031">
    <property type="term" value="P:protein transport"/>
    <property type="evidence" value="ECO:0007669"/>
    <property type="project" value="UniProtKB-KW"/>
</dbReference>